<keyword evidence="1" id="KW-1133">Transmembrane helix</keyword>
<proteinExistence type="predicted"/>
<feature type="transmembrane region" description="Helical" evidence="1">
    <location>
        <begin position="93"/>
        <end position="112"/>
    </location>
</feature>
<dbReference type="RefSeq" id="WP_238256312.1">
    <property type="nucleotide sequence ID" value="NZ_BPRD01000274.1"/>
</dbReference>
<protein>
    <submittedName>
        <fullName evidence="2">Malonate transporter subunit MadL</fullName>
    </submittedName>
</protein>
<name>A0ABV1QR18_9HYPH</name>
<feature type="transmembrane region" description="Helical" evidence="1">
    <location>
        <begin position="29"/>
        <end position="50"/>
    </location>
</feature>
<evidence type="ECO:0000313" key="2">
    <source>
        <dbReference type="EMBL" id="MER2251828.1"/>
    </source>
</evidence>
<reference evidence="2 3" key="1">
    <citation type="submission" date="2024-06" db="EMBL/GenBank/DDBJ databases">
        <authorList>
            <person name="Campbell A.G."/>
        </authorList>
    </citation>
    <scope>NUCLEOTIDE SEQUENCE [LARGE SCALE GENOMIC DNA]</scope>
    <source>
        <strain evidence="2 3">EM12</strain>
    </source>
</reference>
<keyword evidence="1" id="KW-0812">Transmembrane</keyword>
<gene>
    <name evidence="2" type="primary">madL</name>
    <name evidence="2" type="ORF">ABS772_18075</name>
</gene>
<dbReference type="Proteomes" id="UP001480955">
    <property type="component" value="Unassembled WGS sequence"/>
</dbReference>
<dbReference type="NCBIfam" id="TIGR00807">
    <property type="entry name" value="malonate_madL"/>
    <property type="match status" value="1"/>
</dbReference>
<evidence type="ECO:0000256" key="1">
    <source>
        <dbReference type="SAM" id="Phobius"/>
    </source>
</evidence>
<keyword evidence="3" id="KW-1185">Reference proteome</keyword>
<dbReference type="Pfam" id="PF03817">
    <property type="entry name" value="MadL"/>
    <property type="match status" value="1"/>
</dbReference>
<feature type="transmembrane region" description="Helical" evidence="1">
    <location>
        <begin position="62"/>
        <end position="81"/>
    </location>
</feature>
<accession>A0ABV1QR18</accession>
<dbReference type="EMBL" id="JBELQE010000091">
    <property type="protein sequence ID" value="MER2251828.1"/>
    <property type="molecule type" value="Genomic_DNA"/>
</dbReference>
<comment type="caution">
    <text evidence="2">The sequence shown here is derived from an EMBL/GenBank/DDBJ whole genome shotgun (WGS) entry which is preliminary data.</text>
</comment>
<dbReference type="InterPro" id="IPR004690">
    <property type="entry name" value="Maln_transptMadL"/>
</dbReference>
<organism evidence="2 3">
    <name type="scientific">Methylorubrum podarium</name>
    <dbReference type="NCBI Taxonomy" id="200476"/>
    <lineage>
        <taxon>Bacteria</taxon>
        <taxon>Pseudomonadati</taxon>
        <taxon>Pseudomonadota</taxon>
        <taxon>Alphaproteobacteria</taxon>
        <taxon>Hyphomicrobiales</taxon>
        <taxon>Methylobacteriaceae</taxon>
        <taxon>Methylorubrum</taxon>
    </lineage>
</organism>
<evidence type="ECO:0000313" key="3">
    <source>
        <dbReference type="Proteomes" id="UP001480955"/>
    </source>
</evidence>
<sequence>MTILGVALLALCTLVGVFLGDLLGILLDVKANVGGVGIAMMLLIAARVWLMRQDRLGHATKLGVEFWASMYIPIVVAMAAQQNVVAAVSGGPIVIIAAVGSVLLCFAATALLGRIGGRPAQDAAEVAQAGAVIAGEGAEAPSRPSTTARR</sequence>
<keyword evidence="1" id="KW-0472">Membrane</keyword>